<dbReference type="Gene3D" id="3.40.190.10">
    <property type="entry name" value="Periplasmic binding protein-like II"/>
    <property type="match status" value="2"/>
</dbReference>
<name>A0A917F9A5_9PROT</name>
<evidence type="ECO:0000313" key="2">
    <source>
        <dbReference type="Proteomes" id="UP000632498"/>
    </source>
</evidence>
<reference evidence="1" key="2">
    <citation type="submission" date="2020-09" db="EMBL/GenBank/DDBJ databases">
        <authorList>
            <person name="Sun Q."/>
            <person name="Zhou Y."/>
        </authorList>
    </citation>
    <scope>NUCLEOTIDE SEQUENCE</scope>
    <source>
        <strain evidence="1">CGMCC 1.15254</strain>
    </source>
</reference>
<organism evidence="1 2">
    <name type="scientific">Terasakiella brassicae</name>
    <dbReference type="NCBI Taxonomy" id="1634917"/>
    <lineage>
        <taxon>Bacteria</taxon>
        <taxon>Pseudomonadati</taxon>
        <taxon>Pseudomonadota</taxon>
        <taxon>Alphaproteobacteria</taxon>
        <taxon>Rhodospirillales</taxon>
        <taxon>Terasakiellaceae</taxon>
        <taxon>Terasakiella</taxon>
    </lineage>
</organism>
<dbReference type="SUPFAM" id="SSF53850">
    <property type="entry name" value="Periplasmic binding protein-like II"/>
    <property type="match status" value="1"/>
</dbReference>
<gene>
    <name evidence="1" type="ORF">GCM10011332_09290</name>
</gene>
<dbReference type="AlphaFoldDB" id="A0A917F9A5"/>
<evidence type="ECO:0008006" key="3">
    <source>
        <dbReference type="Google" id="ProtNLM"/>
    </source>
</evidence>
<dbReference type="EMBL" id="BMHV01000005">
    <property type="protein sequence ID" value="GGF57922.1"/>
    <property type="molecule type" value="Genomic_DNA"/>
</dbReference>
<sequence>MFELIRKVCCCLQKEGHPLPFLFIFLVLSSQVSAKDIEVRVGFSHFPPWQTSEGKNWTGGLDKLILDKLVVELEKKHDIHLRIIPKKCPLKRCLRELQMGALDLKTGLLKQGNREEYLAFIEPPYQSHTNKVIYYNPARMNDIKRISDLYGYRIGVARGATTFPEFDQDTRIQKIPINGTSNGLKLVCVNRLDAFVGTELVMDYILSKKENCTHLRKTSLIYKSQTAGYFAISKLSPLVEILPQLNNTMDQLVKSGEIDQLVETFKRK</sequence>
<protein>
    <recommendedName>
        <fullName evidence="3">Solute-binding protein family 3/N-terminal domain-containing protein</fullName>
    </recommendedName>
</protein>
<dbReference type="RefSeq" id="WP_188662178.1">
    <property type="nucleotide sequence ID" value="NZ_BMHV01000005.1"/>
</dbReference>
<dbReference type="Proteomes" id="UP000632498">
    <property type="component" value="Unassembled WGS sequence"/>
</dbReference>
<evidence type="ECO:0000313" key="1">
    <source>
        <dbReference type="EMBL" id="GGF57922.1"/>
    </source>
</evidence>
<accession>A0A917F9A5</accession>
<keyword evidence="2" id="KW-1185">Reference proteome</keyword>
<comment type="caution">
    <text evidence="1">The sequence shown here is derived from an EMBL/GenBank/DDBJ whole genome shotgun (WGS) entry which is preliminary data.</text>
</comment>
<proteinExistence type="predicted"/>
<reference evidence="1" key="1">
    <citation type="journal article" date="2014" name="Int. J. Syst. Evol. Microbiol.">
        <title>Complete genome sequence of Corynebacterium casei LMG S-19264T (=DSM 44701T), isolated from a smear-ripened cheese.</title>
        <authorList>
            <consortium name="US DOE Joint Genome Institute (JGI-PGF)"/>
            <person name="Walter F."/>
            <person name="Albersmeier A."/>
            <person name="Kalinowski J."/>
            <person name="Ruckert C."/>
        </authorList>
    </citation>
    <scope>NUCLEOTIDE SEQUENCE</scope>
    <source>
        <strain evidence="1">CGMCC 1.15254</strain>
    </source>
</reference>